<evidence type="ECO:0000256" key="7">
    <source>
        <dbReference type="ARBA" id="ARBA00022989"/>
    </source>
</evidence>
<evidence type="ECO:0000256" key="3">
    <source>
        <dbReference type="ARBA" id="ARBA00022475"/>
    </source>
</evidence>
<evidence type="ECO:0000256" key="8">
    <source>
        <dbReference type="ARBA" id="ARBA00023136"/>
    </source>
</evidence>
<comment type="caution">
    <text evidence="11">The sequence shown here is derived from an EMBL/GenBank/DDBJ whole genome shotgun (WGS) entry which is preliminary data.</text>
</comment>
<evidence type="ECO:0000313" key="11">
    <source>
        <dbReference type="EMBL" id="GAA4022256.1"/>
    </source>
</evidence>
<keyword evidence="12" id="KW-1185">Reference proteome</keyword>
<evidence type="ECO:0000256" key="9">
    <source>
        <dbReference type="SAM" id="MobiDB-lite"/>
    </source>
</evidence>
<evidence type="ECO:0000256" key="4">
    <source>
        <dbReference type="ARBA" id="ARBA00022519"/>
    </source>
</evidence>
<feature type="compositionally biased region" description="Pro residues" evidence="9">
    <location>
        <begin position="172"/>
        <end position="184"/>
    </location>
</feature>
<feature type="region of interest" description="Disordered" evidence="9">
    <location>
        <begin position="166"/>
        <end position="238"/>
    </location>
</feature>
<evidence type="ECO:0000259" key="10">
    <source>
        <dbReference type="Pfam" id="PF11356"/>
    </source>
</evidence>
<keyword evidence="7" id="KW-1133">Transmembrane helix</keyword>
<organism evidence="11 12">
    <name type="scientific">Actimicrobium antarcticum</name>
    <dbReference type="NCBI Taxonomy" id="1051899"/>
    <lineage>
        <taxon>Bacteria</taxon>
        <taxon>Pseudomonadati</taxon>
        <taxon>Pseudomonadota</taxon>
        <taxon>Betaproteobacteria</taxon>
        <taxon>Burkholderiales</taxon>
        <taxon>Oxalobacteraceae</taxon>
        <taxon>Actimicrobium</taxon>
    </lineage>
</organism>
<dbReference type="Pfam" id="PF11356">
    <property type="entry name" value="T2SSC"/>
    <property type="match status" value="1"/>
</dbReference>
<dbReference type="Proteomes" id="UP001501353">
    <property type="component" value="Unassembled WGS sequence"/>
</dbReference>
<proteinExistence type="predicted"/>
<evidence type="ECO:0000256" key="5">
    <source>
        <dbReference type="ARBA" id="ARBA00022692"/>
    </source>
</evidence>
<name>A0ABP7T7N1_9BURK</name>
<protein>
    <recommendedName>
        <fullName evidence="10">Type II secretion system protein GspC N-terminal domain-containing protein</fullName>
    </recommendedName>
</protein>
<dbReference type="EMBL" id="BAAAZE010000008">
    <property type="protein sequence ID" value="GAA4022256.1"/>
    <property type="molecule type" value="Genomic_DNA"/>
</dbReference>
<keyword evidence="3" id="KW-1003">Cell membrane</keyword>
<feature type="compositionally biased region" description="Low complexity" evidence="9">
    <location>
        <begin position="212"/>
        <end position="222"/>
    </location>
</feature>
<keyword evidence="2" id="KW-0813">Transport</keyword>
<comment type="subcellular location">
    <subcellularLocation>
        <location evidence="1">Cell inner membrane</location>
    </subcellularLocation>
</comment>
<keyword evidence="5" id="KW-0812">Transmembrane</keyword>
<dbReference type="RefSeq" id="WP_344763088.1">
    <property type="nucleotide sequence ID" value="NZ_BAAAZE010000008.1"/>
</dbReference>
<keyword evidence="6" id="KW-0653">Protein transport</keyword>
<sequence length="238" mass="25075">MKRLPMIVSFVLFIALCASATYWTLQFMKPQQRPMAPIAQNVRTDTSLELAAGLFGGRAAKVAVASNFLLKGVVVAGNGRESVAILVADGKPPQAIRVDVEVVPGVTVKEVHSQYVLLSEGGVVKRVELQESPKSSMQFQSPVQPALQQMIPQPAMVLPTAVPPQRTLVPQQQPPQSSPEPSPQAPMVVPDQGQAAPGMSAVTPAQDPMQPPGAQQSPQGGTQMQGGFGTSQQGGRAN</sequence>
<reference evidence="12" key="1">
    <citation type="journal article" date="2019" name="Int. J. Syst. Evol. Microbiol.">
        <title>The Global Catalogue of Microorganisms (GCM) 10K type strain sequencing project: providing services to taxonomists for standard genome sequencing and annotation.</title>
        <authorList>
            <consortium name="The Broad Institute Genomics Platform"/>
            <consortium name="The Broad Institute Genome Sequencing Center for Infectious Disease"/>
            <person name="Wu L."/>
            <person name="Ma J."/>
        </authorList>
    </citation>
    <scope>NUCLEOTIDE SEQUENCE [LARGE SCALE GENOMIC DNA]</scope>
    <source>
        <strain evidence="12">JCM 16673</strain>
    </source>
</reference>
<dbReference type="InterPro" id="IPR024961">
    <property type="entry name" value="T2SS_GspC_N"/>
</dbReference>
<dbReference type="Gene3D" id="2.30.30.830">
    <property type="match status" value="1"/>
</dbReference>
<evidence type="ECO:0000256" key="2">
    <source>
        <dbReference type="ARBA" id="ARBA00022448"/>
    </source>
</evidence>
<keyword evidence="4" id="KW-0997">Cell inner membrane</keyword>
<keyword evidence="8" id="KW-0472">Membrane</keyword>
<gene>
    <name evidence="11" type="ORF">GCM10022212_19250</name>
</gene>
<evidence type="ECO:0000256" key="1">
    <source>
        <dbReference type="ARBA" id="ARBA00004533"/>
    </source>
</evidence>
<evidence type="ECO:0000313" key="12">
    <source>
        <dbReference type="Proteomes" id="UP001501353"/>
    </source>
</evidence>
<feature type="domain" description="Type II secretion system protein GspC N-terminal" evidence="10">
    <location>
        <begin position="11"/>
        <end position="127"/>
    </location>
</feature>
<accession>A0ABP7T7N1</accession>
<evidence type="ECO:0000256" key="6">
    <source>
        <dbReference type="ARBA" id="ARBA00022927"/>
    </source>
</evidence>